<dbReference type="RefSeq" id="WP_110463572.1">
    <property type="nucleotide sequence ID" value="NZ_QKMR01000032.1"/>
</dbReference>
<dbReference type="GO" id="GO:0051539">
    <property type="term" value="F:4 iron, 4 sulfur cluster binding"/>
    <property type="evidence" value="ECO:0007669"/>
    <property type="project" value="UniProtKB-KW"/>
</dbReference>
<dbReference type="Pfam" id="PF04055">
    <property type="entry name" value="Radical_SAM"/>
    <property type="match status" value="1"/>
</dbReference>
<dbReference type="InterPro" id="IPR024001">
    <property type="entry name" value="Cys-rich_pep_rSAM_mat_CcpM"/>
</dbReference>
<proteinExistence type="inferred from homology"/>
<evidence type="ECO:0000259" key="8">
    <source>
        <dbReference type="PROSITE" id="PS51918"/>
    </source>
</evidence>
<organism evidence="9 10">
    <name type="scientific">Ruminiclostridium sufflavum DSM 19573</name>
    <dbReference type="NCBI Taxonomy" id="1121337"/>
    <lineage>
        <taxon>Bacteria</taxon>
        <taxon>Bacillati</taxon>
        <taxon>Bacillota</taxon>
        <taxon>Clostridia</taxon>
        <taxon>Eubacteriales</taxon>
        <taxon>Oscillospiraceae</taxon>
        <taxon>Ruminiclostridium</taxon>
    </lineage>
</organism>
<keyword evidence="3" id="KW-0949">S-adenosyl-L-methionine</keyword>
<name>A0A318XIS8_9FIRM</name>
<evidence type="ECO:0000256" key="5">
    <source>
        <dbReference type="ARBA" id="ARBA00023004"/>
    </source>
</evidence>
<dbReference type="PANTHER" id="PTHR43273:SF3">
    <property type="entry name" value="ANAEROBIC SULFATASE-MATURATING ENZYME HOMOLOG ASLB-RELATED"/>
    <property type="match status" value="1"/>
</dbReference>
<dbReference type="GO" id="GO:0016491">
    <property type="term" value="F:oxidoreductase activity"/>
    <property type="evidence" value="ECO:0007669"/>
    <property type="project" value="InterPro"/>
</dbReference>
<comment type="cofactor">
    <cofactor evidence="1">
        <name>[4Fe-4S] cluster</name>
        <dbReference type="ChEBI" id="CHEBI:49883"/>
    </cofactor>
</comment>
<dbReference type="OrthoDB" id="1737006at2"/>
<dbReference type="InterPro" id="IPR013785">
    <property type="entry name" value="Aldolase_TIM"/>
</dbReference>
<dbReference type="Gene3D" id="3.20.20.70">
    <property type="entry name" value="Aldolase class I"/>
    <property type="match status" value="1"/>
</dbReference>
<evidence type="ECO:0000313" key="10">
    <source>
        <dbReference type="Proteomes" id="UP000248132"/>
    </source>
</evidence>
<dbReference type="NCBIfam" id="TIGR04068">
    <property type="entry name" value="rSAM_ocin_clost"/>
    <property type="match status" value="1"/>
</dbReference>
<accession>A0A318XIS8</accession>
<dbReference type="PROSITE" id="PS51918">
    <property type="entry name" value="RADICAL_SAM"/>
    <property type="match status" value="1"/>
</dbReference>
<comment type="similarity">
    <text evidence="7">Belongs to the radical SAM superfamily. Anaerobic sulfatase-maturating enzyme family.</text>
</comment>
<keyword evidence="2" id="KW-0004">4Fe-4S</keyword>
<dbReference type="InterPro" id="IPR058240">
    <property type="entry name" value="rSAM_sf"/>
</dbReference>
<dbReference type="CDD" id="cd01335">
    <property type="entry name" value="Radical_SAM"/>
    <property type="match status" value="1"/>
</dbReference>
<evidence type="ECO:0000256" key="3">
    <source>
        <dbReference type="ARBA" id="ARBA00022691"/>
    </source>
</evidence>
<dbReference type="SFLD" id="SFLDG01386">
    <property type="entry name" value="main_SPASM_domain-containing"/>
    <property type="match status" value="1"/>
</dbReference>
<sequence>MNESREPLVHMFETHGGRYLYDVNRNSVIEISEETSNALKNKEMENKGVKMLAENGFLSGKRVTTIVHPENEAVESYMNNKINMIIIQVTQACNLRCRYCPYSGQYDNRSHTNKRMSLEMAKRGIDFLWEHSKDCEEVNLGFYGGEPTLEFNLIKTCMEYAKIKFEGKNVKFSITTNGTALTNEMIEYFYDNNVILMISLDGPKEIHDKNRVFADNSGSFEAVMANVRKIKSSYPDFFHKILFNVVADPENDYSCTSNFLSGNEVIKDSVINSSEVNMFYRKEDIEISEDFCIKKGYELFKLFLSKLGRFDQKKVSPLVSVNYSFLEKMYNEQLRTVEALPDRYHHGGPCIPGAQRLFMSVDGTFYPCERVSEESEAVKIGHIDTGIDIEKVKILLNIGKLTENACKNCWAIRYCSLCLVSCDNLKELSAAQKSKYCKNVKADVGNRLKDICVLKDIGINFHNY</sequence>
<comment type="caution">
    <text evidence="9">The sequence shown here is derived from an EMBL/GenBank/DDBJ whole genome shotgun (WGS) entry which is preliminary data.</text>
</comment>
<keyword evidence="5" id="KW-0408">Iron</keyword>
<protein>
    <recommendedName>
        <fullName evidence="8">Radical SAM core domain-containing protein</fullName>
    </recommendedName>
</protein>
<dbReference type="InterPro" id="IPR000385">
    <property type="entry name" value="MoaA_NifB_PqqE_Fe-S-bd_CS"/>
</dbReference>
<evidence type="ECO:0000256" key="7">
    <source>
        <dbReference type="ARBA" id="ARBA00023601"/>
    </source>
</evidence>
<dbReference type="AlphaFoldDB" id="A0A318XIS8"/>
<dbReference type="EMBL" id="QKMR01000032">
    <property type="protein sequence ID" value="PYG84365.1"/>
    <property type="molecule type" value="Genomic_DNA"/>
</dbReference>
<dbReference type="SFLD" id="SFLDG01067">
    <property type="entry name" value="SPASM/twitch_domain_containing"/>
    <property type="match status" value="1"/>
</dbReference>
<evidence type="ECO:0000313" key="9">
    <source>
        <dbReference type="EMBL" id="PYG84365.1"/>
    </source>
</evidence>
<dbReference type="SFLD" id="SFLDS00029">
    <property type="entry name" value="Radical_SAM"/>
    <property type="match status" value="1"/>
</dbReference>
<evidence type="ECO:0000256" key="6">
    <source>
        <dbReference type="ARBA" id="ARBA00023014"/>
    </source>
</evidence>
<evidence type="ECO:0000256" key="1">
    <source>
        <dbReference type="ARBA" id="ARBA00001966"/>
    </source>
</evidence>
<evidence type="ECO:0000256" key="4">
    <source>
        <dbReference type="ARBA" id="ARBA00022723"/>
    </source>
</evidence>
<evidence type="ECO:0000256" key="2">
    <source>
        <dbReference type="ARBA" id="ARBA00022485"/>
    </source>
</evidence>
<dbReference type="Proteomes" id="UP000248132">
    <property type="component" value="Unassembled WGS sequence"/>
</dbReference>
<reference evidence="9 10" key="1">
    <citation type="submission" date="2018-06" db="EMBL/GenBank/DDBJ databases">
        <title>Genomic Encyclopedia of Type Strains, Phase I: the one thousand microbial genomes (KMG-I) project.</title>
        <authorList>
            <person name="Kyrpides N."/>
        </authorList>
    </citation>
    <scope>NUCLEOTIDE SEQUENCE [LARGE SCALE GENOMIC DNA]</scope>
    <source>
        <strain evidence="9 10">DSM 19573</strain>
    </source>
</reference>
<dbReference type="GO" id="GO:0046872">
    <property type="term" value="F:metal ion binding"/>
    <property type="evidence" value="ECO:0007669"/>
    <property type="project" value="UniProtKB-KW"/>
</dbReference>
<dbReference type="SUPFAM" id="SSF102114">
    <property type="entry name" value="Radical SAM enzymes"/>
    <property type="match status" value="1"/>
</dbReference>
<dbReference type="InterPro" id="IPR023867">
    <property type="entry name" value="Sulphatase_maturase_rSAM"/>
</dbReference>
<keyword evidence="6" id="KW-0411">Iron-sulfur</keyword>
<dbReference type="SFLD" id="SFLDG01384">
    <property type="entry name" value="thioether_bond_formation_requi"/>
    <property type="match status" value="1"/>
</dbReference>
<gene>
    <name evidence="9" type="ORF">LY28_03628</name>
</gene>
<dbReference type="PANTHER" id="PTHR43273">
    <property type="entry name" value="ANAEROBIC SULFATASE-MATURATING ENZYME HOMOLOG ASLB-RELATED"/>
    <property type="match status" value="1"/>
</dbReference>
<dbReference type="PROSITE" id="PS01305">
    <property type="entry name" value="MOAA_NIFB_PQQE"/>
    <property type="match status" value="1"/>
</dbReference>
<feature type="domain" description="Radical SAM core" evidence="8">
    <location>
        <begin position="77"/>
        <end position="311"/>
    </location>
</feature>
<keyword evidence="10" id="KW-1185">Reference proteome</keyword>
<dbReference type="InterPro" id="IPR007197">
    <property type="entry name" value="rSAM"/>
</dbReference>
<keyword evidence="4" id="KW-0479">Metal-binding</keyword>